<evidence type="ECO:0000256" key="12">
    <source>
        <dbReference type="ARBA" id="ARBA00022840"/>
    </source>
</evidence>
<feature type="compositionally biased region" description="Basic and acidic residues" evidence="17">
    <location>
        <begin position="293"/>
        <end position="303"/>
    </location>
</feature>
<evidence type="ECO:0000256" key="1">
    <source>
        <dbReference type="ARBA" id="ARBA00001947"/>
    </source>
</evidence>
<dbReference type="GO" id="GO:0016887">
    <property type="term" value="F:ATP hydrolysis activity"/>
    <property type="evidence" value="ECO:0007669"/>
    <property type="project" value="InterPro"/>
</dbReference>
<dbReference type="GO" id="GO:0008270">
    <property type="term" value="F:zinc ion binding"/>
    <property type="evidence" value="ECO:0007669"/>
    <property type="project" value="InterPro"/>
</dbReference>
<dbReference type="CDD" id="cd19501">
    <property type="entry name" value="RecA-like_FtsH"/>
    <property type="match status" value="1"/>
</dbReference>
<dbReference type="FunFam" id="1.20.58.760:FF:000003">
    <property type="entry name" value="AFG3-like AAA ATPase 2"/>
    <property type="match status" value="1"/>
</dbReference>
<evidence type="ECO:0000313" key="19">
    <source>
        <dbReference type="EMBL" id="CAD7399320.1"/>
    </source>
</evidence>
<dbReference type="InterPro" id="IPR041569">
    <property type="entry name" value="AAA_lid_3"/>
</dbReference>
<dbReference type="FunFam" id="1.10.8.60:FF:000033">
    <property type="entry name" value="paraplegin isoform X1"/>
    <property type="match status" value="1"/>
</dbReference>
<evidence type="ECO:0000256" key="2">
    <source>
        <dbReference type="ARBA" id="ARBA00004141"/>
    </source>
</evidence>
<dbReference type="InterPro" id="IPR003959">
    <property type="entry name" value="ATPase_AAA_core"/>
</dbReference>
<evidence type="ECO:0000256" key="6">
    <source>
        <dbReference type="ARBA" id="ARBA00022670"/>
    </source>
</evidence>
<accession>A0A7R9CPX6</accession>
<evidence type="ECO:0000256" key="13">
    <source>
        <dbReference type="ARBA" id="ARBA00022946"/>
    </source>
</evidence>
<dbReference type="Gene3D" id="1.10.8.60">
    <property type="match status" value="1"/>
</dbReference>
<evidence type="ECO:0000256" key="4">
    <source>
        <dbReference type="ARBA" id="ARBA00010044"/>
    </source>
</evidence>
<keyword evidence="11" id="KW-0862">Zinc</keyword>
<dbReference type="GO" id="GO:0005745">
    <property type="term" value="C:m-AAA complex"/>
    <property type="evidence" value="ECO:0007669"/>
    <property type="project" value="TreeGrafter"/>
</dbReference>
<evidence type="ECO:0000256" key="7">
    <source>
        <dbReference type="ARBA" id="ARBA00022692"/>
    </source>
</evidence>
<keyword evidence="8" id="KW-0479">Metal-binding</keyword>
<dbReference type="InterPro" id="IPR037219">
    <property type="entry name" value="Peptidase_M41-like"/>
</dbReference>
<dbReference type="SUPFAM" id="SSF52540">
    <property type="entry name" value="P-loop containing nucleoside triphosphate hydrolases"/>
    <property type="match status" value="1"/>
</dbReference>
<reference evidence="19" key="1">
    <citation type="submission" date="2020-11" db="EMBL/GenBank/DDBJ databases">
        <authorList>
            <person name="Tran Van P."/>
        </authorList>
    </citation>
    <scope>NUCLEOTIDE SEQUENCE</scope>
</reference>
<keyword evidence="6" id="KW-0645">Protease</keyword>
<evidence type="ECO:0000256" key="14">
    <source>
        <dbReference type="ARBA" id="ARBA00022989"/>
    </source>
</evidence>
<name>A0A7R9CPX6_TIMCR</name>
<feature type="region of interest" description="Disordered" evidence="17">
    <location>
        <begin position="946"/>
        <end position="965"/>
    </location>
</feature>
<keyword evidence="15" id="KW-0482">Metalloprotease</keyword>
<dbReference type="InterPro" id="IPR003593">
    <property type="entry name" value="AAA+_ATPase"/>
</dbReference>
<evidence type="ECO:0000256" key="9">
    <source>
        <dbReference type="ARBA" id="ARBA00022741"/>
    </source>
</evidence>
<feature type="domain" description="AAA+ ATPase" evidence="18">
    <location>
        <begin position="522"/>
        <end position="664"/>
    </location>
</feature>
<dbReference type="Gene3D" id="3.40.50.300">
    <property type="entry name" value="P-loop containing nucleotide triphosphate hydrolases"/>
    <property type="match status" value="1"/>
</dbReference>
<evidence type="ECO:0000259" key="18">
    <source>
        <dbReference type="SMART" id="SM00382"/>
    </source>
</evidence>
<dbReference type="InterPro" id="IPR011546">
    <property type="entry name" value="Pept_M41_FtsH_extracell"/>
</dbReference>
<dbReference type="GO" id="GO:0005524">
    <property type="term" value="F:ATP binding"/>
    <property type="evidence" value="ECO:0007669"/>
    <property type="project" value="UniProtKB-KW"/>
</dbReference>
<dbReference type="Pfam" id="PF17862">
    <property type="entry name" value="AAA_lid_3"/>
    <property type="match status" value="1"/>
</dbReference>
<feature type="region of interest" description="Disordered" evidence="17">
    <location>
        <begin position="1"/>
        <end position="20"/>
    </location>
</feature>
<dbReference type="SUPFAM" id="SSF140990">
    <property type="entry name" value="FtsH protease domain-like"/>
    <property type="match status" value="1"/>
</dbReference>
<comment type="similarity">
    <text evidence="5">In the N-terminal section; belongs to the AAA ATPase family.</text>
</comment>
<evidence type="ECO:0000256" key="11">
    <source>
        <dbReference type="ARBA" id="ARBA00022833"/>
    </source>
</evidence>
<keyword evidence="12" id="KW-0067">ATP-binding</keyword>
<dbReference type="Gene3D" id="1.20.58.760">
    <property type="entry name" value="Peptidase M41"/>
    <property type="match status" value="1"/>
</dbReference>
<evidence type="ECO:0000256" key="15">
    <source>
        <dbReference type="ARBA" id="ARBA00023049"/>
    </source>
</evidence>
<keyword evidence="14" id="KW-1133">Transmembrane helix</keyword>
<evidence type="ECO:0000256" key="10">
    <source>
        <dbReference type="ARBA" id="ARBA00022801"/>
    </source>
</evidence>
<dbReference type="GO" id="GO:0034982">
    <property type="term" value="P:mitochondrial protein processing"/>
    <property type="evidence" value="ECO:0007669"/>
    <property type="project" value="TreeGrafter"/>
</dbReference>
<dbReference type="InterPro" id="IPR005936">
    <property type="entry name" value="FtsH"/>
</dbReference>
<dbReference type="NCBIfam" id="TIGR01241">
    <property type="entry name" value="FtsH_fam"/>
    <property type="match status" value="1"/>
</dbReference>
<dbReference type="Gene3D" id="3.40.1690.20">
    <property type="match status" value="1"/>
</dbReference>
<dbReference type="PANTHER" id="PTHR43655:SF8">
    <property type="entry name" value="PARAPLEGIN"/>
    <property type="match status" value="1"/>
</dbReference>
<feature type="compositionally biased region" description="Basic and acidic residues" evidence="17">
    <location>
        <begin position="950"/>
        <end position="965"/>
    </location>
</feature>
<dbReference type="PANTHER" id="PTHR43655">
    <property type="entry name" value="ATP-DEPENDENT PROTEASE"/>
    <property type="match status" value="1"/>
</dbReference>
<keyword evidence="10" id="KW-0378">Hydrolase</keyword>
<evidence type="ECO:0000256" key="3">
    <source>
        <dbReference type="ARBA" id="ARBA00004173"/>
    </source>
</evidence>
<evidence type="ECO:0000256" key="16">
    <source>
        <dbReference type="ARBA" id="ARBA00023136"/>
    </source>
</evidence>
<dbReference type="FunFam" id="3.40.50.300:FF:000277">
    <property type="entry name" value="ATP-dependent zinc metalloprotease FtsH"/>
    <property type="match status" value="1"/>
</dbReference>
<keyword evidence="9" id="KW-0547">Nucleotide-binding</keyword>
<sequence>MHEPSDTMADRDSVGGPSQQIMNEDVDRIPLLSKAELLHAVRRYGFIVTDDTSVSDLRVALRLLWAQPVVDDQMANLQPSTDHITTRFLPATDRTTFWDKDLDFLSIAFNSAVHESTGATPSSLLLSRELNHPLLAIWDVDPLVGDPNISSYADGCKLALQNLKRSRNKVAEAYNRGRSPVNVQLNDRVMCRNFPLSSAPNRISAKLSPKWSGPWLVQRFLTPVSVMLKHKDIADLSRRAHVSKQISREYRAVCGLLHRSGLRHVDQLGLSHLPTSRLYHTSTPKLQKQQPPPKKDDKKLGKENEDDDKIPSLLAKAFLWMLTAYMLIAVISLLFPSSNQPEVIRYVSWNEFVYHMLAKGEVEEVIVRPDVDIVTIILHDGAIVKGKRMDHKTFHMNIVDINRFEEKLREAEKRLGITVDKGVPIIYERSSDTAGKLLASLIVVGLVLSLLSRSKSIRPPISMDSFTQMGRAKFTLVDSLTGPGKGVHFSDVAGLMEAKQEVKEFVDYLKRPEYYRRLGAKVPQGALLLGPPGCGKTLLAKAVATESNVPFLSMNGSEFIEMIGGLGAARVRDLFKEAKKRAPCIIYIDEIDAIGRKRSGGSGQFNSAAGEGEQTLNQLLVEMDGMVSKEGVIILASTNRADVLDKALLRPGRFDRHILIDLPTFEERKEIFEQHLKSISLEKEPQFYSRRMAYLTPGFSGADIANVCNEAALHAARLKHTMVTGDDLEYAVERVVGGTEKRSHVMSPQEKTVVAYHESGHALVGWMLQHTDALLKVTIVPRTNLALGFAQYMPSDQKLHSEEELFQRMCMALGGRVAESLTFNKITTGAQNDLQKVTKMAYAQVKHYGMSKTVGLMSFPEDDSSREVGRRPFSKRLAALMDEEARRIVVMAYKKTEEVLTEHKDKLALLAETLLKKETLNYDDVESLIGPPPYGKKNLISEVDFQAIHDSNETQGKEESDLAKP</sequence>
<dbReference type="GO" id="GO:0004222">
    <property type="term" value="F:metalloendopeptidase activity"/>
    <property type="evidence" value="ECO:0007669"/>
    <property type="project" value="InterPro"/>
</dbReference>
<keyword evidence="16" id="KW-0472">Membrane</keyword>
<organism evidence="19">
    <name type="scientific">Timema cristinae</name>
    <name type="common">Walking stick</name>
    <dbReference type="NCBI Taxonomy" id="61476"/>
    <lineage>
        <taxon>Eukaryota</taxon>
        <taxon>Metazoa</taxon>
        <taxon>Ecdysozoa</taxon>
        <taxon>Arthropoda</taxon>
        <taxon>Hexapoda</taxon>
        <taxon>Insecta</taxon>
        <taxon>Pterygota</taxon>
        <taxon>Neoptera</taxon>
        <taxon>Polyneoptera</taxon>
        <taxon>Phasmatodea</taxon>
        <taxon>Timematodea</taxon>
        <taxon>Timematoidea</taxon>
        <taxon>Timematidae</taxon>
        <taxon>Timema</taxon>
    </lineage>
</organism>
<dbReference type="EMBL" id="OC317840">
    <property type="protein sequence ID" value="CAD7399320.1"/>
    <property type="molecule type" value="Genomic_DNA"/>
</dbReference>
<dbReference type="InterPro" id="IPR000642">
    <property type="entry name" value="Peptidase_M41"/>
</dbReference>
<feature type="region of interest" description="Disordered" evidence="17">
    <location>
        <begin position="280"/>
        <end position="305"/>
    </location>
</feature>
<dbReference type="SMART" id="SM00382">
    <property type="entry name" value="AAA"/>
    <property type="match status" value="1"/>
</dbReference>
<evidence type="ECO:0000256" key="17">
    <source>
        <dbReference type="SAM" id="MobiDB-lite"/>
    </source>
</evidence>
<protein>
    <recommendedName>
        <fullName evidence="18">AAA+ ATPase domain-containing protein</fullName>
    </recommendedName>
</protein>
<comment type="cofactor">
    <cofactor evidence="1">
        <name>Zn(2+)</name>
        <dbReference type="ChEBI" id="CHEBI:29105"/>
    </cofactor>
</comment>
<dbReference type="InterPro" id="IPR027417">
    <property type="entry name" value="P-loop_NTPase"/>
</dbReference>
<keyword evidence="13" id="KW-0809">Transit peptide</keyword>
<dbReference type="InterPro" id="IPR050928">
    <property type="entry name" value="ATP-dep_Zn_Metalloprotease"/>
</dbReference>
<evidence type="ECO:0000256" key="5">
    <source>
        <dbReference type="ARBA" id="ARBA00010550"/>
    </source>
</evidence>
<dbReference type="GO" id="GO:0004176">
    <property type="term" value="F:ATP-dependent peptidase activity"/>
    <property type="evidence" value="ECO:0007669"/>
    <property type="project" value="InterPro"/>
</dbReference>
<proteinExistence type="inferred from homology"/>
<comment type="similarity">
    <text evidence="4">In the C-terminal section; belongs to the peptidase M41 family.</text>
</comment>
<keyword evidence="7" id="KW-0812">Transmembrane</keyword>
<dbReference type="Pfam" id="PF00004">
    <property type="entry name" value="AAA"/>
    <property type="match status" value="1"/>
</dbReference>
<dbReference type="HAMAP" id="MF_01458">
    <property type="entry name" value="FtsH"/>
    <property type="match status" value="1"/>
</dbReference>
<dbReference type="Pfam" id="PF01434">
    <property type="entry name" value="Peptidase_M41"/>
    <property type="match status" value="1"/>
</dbReference>
<gene>
    <name evidence="19" type="ORF">TCEB3V08_LOCUS4958</name>
</gene>
<comment type="subcellular location">
    <subcellularLocation>
        <location evidence="2">Membrane</location>
        <topology evidence="2">Multi-pass membrane protein</topology>
    </subcellularLocation>
    <subcellularLocation>
        <location evidence="3">Mitochondrion</location>
    </subcellularLocation>
</comment>
<dbReference type="Pfam" id="PF06480">
    <property type="entry name" value="FtsH_ext"/>
    <property type="match status" value="1"/>
</dbReference>
<evidence type="ECO:0000256" key="8">
    <source>
        <dbReference type="ARBA" id="ARBA00022723"/>
    </source>
</evidence>
<dbReference type="AlphaFoldDB" id="A0A7R9CPX6"/>
<feature type="compositionally biased region" description="Basic and acidic residues" evidence="17">
    <location>
        <begin position="1"/>
        <end position="13"/>
    </location>
</feature>